<dbReference type="Pfam" id="PF07859">
    <property type="entry name" value="Abhydrolase_3"/>
    <property type="match status" value="1"/>
</dbReference>
<dbReference type="Pfam" id="PF01657">
    <property type="entry name" value="Stress-antifung"/>
    <property type="match status" value="2"/>
</dbReference>
<comment type="similarity">
    <text evidence="2">Belongs to the 'GDXG' lipolytic enzyme family.</text>
</comment>
<evidence type="ECO:0000256" key="1">
    <source>
        <dbReference type="ARBA" id="ARBA00004167"/>
    </source>
</evidence>
<name>A0A445BFH8_ARAHY</name>
<keyword evidence="14" id="KW-0325">Glycoprotein</keyword>
<keyword evidence="10 17" id="KW-0067">ATP-binding</keyword>
<dbReference type="CDD" id="cd14066">
    <property type="entry name" value="STKc_IRAK"/>
    <property type="match status" value="1"/>
</dbReference>
<evidence type="ECO:0000256" key="6">
    <source>
        <dbReference type="ARBA" id="ARBA00022729"/>
    </source>
</evidence>
<reference evidence="22 23" key="1">
    <citation type="submission" date="2019-01" db="EMBL/GenBank/DDBJ databases">
        <title>Sequencing of cultivated peanut Arachis hypogaea provides insights into genome evolution and oil improvement.</title>
        <authorList>
            <person name="Chen X."/>
        </authorList>
    </citation>
    <scope>NUCLEOTIDE SEQUENCE [LARGE SCALE GENOMIC DNA]</scope>
    <source>
        <strain evidence="23">cv. Fuhuasheng</strain>
        <tissue evidence="22">Leaves</tissue>
    </source>
</reference>
<feature type="region of interest" description="Disordered" evidence="18">
    <location>
        <begin position="936"/>
        <end position="996"/>
    </location>
</feature>
<evidence type="ECO:0000313" key="23">
    <source>
        <dbReference type="Proteomes" id="UP000289738"/>
    </source>
</evidence>
<evidence type="ECO:0000259" key="21">
    <source>
        <dbReference type="PROSITE" id="PS51473"/>
    </source>
</evidence>
<keyword evidence="13" id="KW-0675">Receptor</keyword>
<dbReference type="PROSITE" id="PS50011">
    <property type="entry name" value="PROTEIN_KINASE_DOM"/>
    <property type="match status" value="1"/>
</dbReference>
<feature type="compositionally biased region" description="Polar residues" evidence="18">
    <location>
        <begin position="983"/>
        <end position="996"/>
    </location>
</feature>
<dbReference type="InterPro" id="IPR002902">
    <property type="entry name" value="GNK2"/>
</dbReference>
<feature type="compositionally biased region" description="Low complexity" evidence="18">
    <location>
        <begin position="955"/>
        <end position="972"/>
    </location>
</feature>
<dbReference type="Gene3D" id="1.10.510.10">
    <property type="entry name" value="Transferase(Phosphotransferase) domain 1"/>
    <property type="match status" value="1"/>
</dbReference>
<organism evidence="22 23">
    <name type="scientific">Arachis hypogaea</name>
    <name type="common">Peanut</name>
    <dbReference type="NCBI Taxonomy" id="3818"/>
    <lineage>
        <taxon>Eukaryota</taxon>
        <taxon>Viridiplantae</taxon>
        <taxon>Streptophyta</taxon>
        <taxon>Embryophyta</taxon>
        <taxon>Tracheophyta</taxon>
        <taxon>Spermatophyta</taxon>
        <taxon>Magnoliopsida</taxon>
        <taxon>eudicotyledons</taxon>
        <taxon>Gunneridae</taxon>
        <taxon>Pentapetalae</taxon>
        <taxon>rosids</taxon>
        <taxon>fabids</taxon>
        <taxon>Fabales</taxon>
        <taxon>Fabaceae</taxon>
        <taxon>Papilionoideae</taxon>
        <taxon>50 kb inversion clade</taxon>
        <taxon>dalbergioids sensu lato</taxon>
        <taxon>Dalbergieae</taxon>
        <taxon>Pterocarpus clade</taxon>
        <taxon>Arachis</taxon>
    </lineage>
</organism>
<keyword evidence="6" id="KW-0732">Signal</keyword>
<evidence type="ECO:0000256" key="5">
    <source>
        <dbReference type="ARBA" id="ARBA00022692"/>
    </source>
</evidence>
<dbReference type="InterPro" id="IPR029058">
    <property type="entry name" value="AB_hydrolase_fold"/>
</dbReference>
<evidence type="ECO:0000256" key="7">
    <source>
        <dbReference type="ARBA" id="ARBA00022737"/>
    </source>
</evidence>
<dbReference type="FunFam" id="3.30.200.20:FF:000142">
    <property type="entry name" value="Cysteine-rich receptor-like protein kinase 10"/>
    <property type="match status" value="1"/>
</dbReference>
<dbReference type="InterPro" id="IPR017441">
    <property type="entry name" value="Protein_kinase_ATP_BS"/>
</dbReference>
<feature type="domain" description="Gnk2-homologous" evidence="21">
    <location>
        <begin position="452"/>
        <end position="559"/>
    </location>
</feature>
<sequence>MASSTAKKIVSEIPTWIRVYDDGTVERPRSFPLVPPSLDDPVTGVSSKDIIISQNSKLSARLYLPKLDNDKVKLPIYIYFHGGGFFFESAFSKLYNDHLNKLLSVADFIAVSVQYRLAPEHPLPACYHDCWDALQWVASHASKSTTNTEPWLTDHGDFDKVFIGGDSAGGNIAHNIAMRAGLESLLCAVTISGAILSHPYFWGSQPVGSESVTNLEQNMNRLIWKLVYPCAPGGIDNPMINPMGPGAPSLAGLGCSKVLVLVAGKDDLRDRGLCYYEAVNKSGWQGKIQLFEDKDENHNTQKQIMLHLKISCAPYPLFCLITLSVVALISTEAVTDETYAVHYCPNTTTYSPNSIYQTTLNQLLSWLTSNSSSAKNGYYNTTIGANTPNNTIYGSFLCRGDLTTTACHDCVSAAAKKVLQPDFCPVGKESVIWFAECMVRYSDQPFFSVAAEVPVYSLSNTGNVPDESHFMTVLGDTMNSAAEQAAKGGADKKFGTKEANISSFQTLYTLAQCTPDLSEFGCQKCLKIGTGQLPSCCDGKLGGRVLIPSCNVRFELYPFYHEMDVPLPPPQSNPNPKDKSNIDAVLIIAIVVPIVIVLLLFLATLWIISTRTRRKKNNSVPEGTLESSVQISSVEFLQFDVDTIIEATDNFSGGNKLGEGGFGEVYKGTLPNGQDIAVKRLSRNSRQGIIEFKNEVLLVAKLQHRNLVRLLGFCLDGEEKMLIYEFVANKSLDRFLFDASKQHQLSWPRRYKIIEGIARGILYLHEDSRLRIIHRDLKAGNILLDEDSNPKISDFGMARLFGADQTQANTNRVVGTIGYMPPEYAMRGHFSDKTDVYSFGVLVLEIISGKKITSFYDSGYAGDLLNYAWKHWRDGTPLELLDTSLRESYSRAEVIKCIHVGLCCVQEDPAQRPTMQAIVLMLNSHTVTLASPAQPPAGYIGSRSHSNFPTKEMVNSSSDKSTNTSTSQSSINRPTLPSKEMENSNVSTSITEVYPR</sequence>
<keyword evidence="12 19" id="KW-0472">Membrane</keyword>
<dbReference type="Gene3D" id="3.40.50.1820">
    <property type="entry name" value="alpha/beta hydrolase"/>
    <property type="match status" value="1"/>
</dbReference>
<evidence type="ECO:0000256" key="11">
    <source>
        <dbReference type="ARBA" id="ARBA00022989"/>
    </source>
</evidence>
<accession>A0A445BFH8</accession>
<dbReference type="GO" id="GO:0006979">
    <property type="term" value="P:response to oxidative stress"/>
    <property type="evidence" value="ECO:0007669"/>
    <property type="project" value="UniProtKB-ARBA"/>
</dbReference>
<evidence type="ECO:0000256" key="3">
    <source>
        <dbReference type="ARBA" id="ARBA00022527"/>
    </source>
</evidence>
<comment type="catalytic activity">
    <reaction evidence="15">
        <text>L-seryl-[protein] + ATP = O-phospho-L-seryl-[protein] + ADP + H(+)</text>
        <dbReference type="Rhea" id="RHEA:17989"/>
        <dbReference type="Rhea" id="RHEA-COMP:9863"/>
        <dbReference type="Rhea" id="RHEA-COMP:11604"/>
        <dbReference type="ChEBI" id="CHEBI:15378"/>
        <dbReference type="ChEBI" id="CHEBI:29999"/>
        <dbReference type="ChEBI" id="CHEBI:30616"/>
        <dbReference type="ChEBI" id="CHEBI:83421"/>
        <dbReference type="ChEBI" id="CHEBI:456216"/>
    </reaction>
</comment>
<dbReference type="Gene3D" id="3.30.200.20">
    <property type="entry name" value="Phosphorylase Kinase, domain 1"/>
    <property type="match status" value="1"/>
</dbReference>
<evidence type="ECO:0000259" key="20">
    <source>
        <dbReference type="PROSITE" id="PS50011"/>
    </source>
</evidence>
<dbReference type="Proteomes" id="UP000289738">
    <property type="component" value="Chromosome A09"/>
</dbReference>
<keyword evidence="8 17" id="KW-0547">Nucleotide-binding</keyword>
<evidence type="ECO:0000313" key="22">
    <source>
        <dbReference type="EMBL" id="RYR37435.1"/>
    </source>
</evidence>
<dbReference type="InterPro" id="IPR013094">
    <property type="entry name" value="AB_hydrolase_3"/>
</dbReference>
<dbReference type="GO" id="GO:0005524">
    <property type="term" value="F:ATP binding"/>
    <property type="evidence" value="ECO:0007669"/>
    <property type="project" value="UniProtKB-UniRule"/>
</dbReference>
<keyword evidence="3" id="KW-0723">Serine/threonine-protein kinase</keyword>
<dbReference type="PANTHER" id="PTHR27002:SF1050">
    <property type="entry name" value="CYSTEINE-RICH RECEPTOR-LIKE PROTEIN KINASE 5"/>
    <property type="match status" value="1"/>
</dbReference>
<dbReference type="AlphaFoldDB" id="A0A445BFH8"/>
<dbReference type="FunFam" id="1.10.510.10:FF:000129">
    <property type="entry name" value="cysteine-rich receptor-like protein kinase 10"/>
    <property type="match status" value="1"/>
</dbReference>
<evidence type="ECO:0000256" key="2">
    <source>
        <dbReference type="ARBA" id="ARBA00010515"/>
    </source>
</evidence>
<dbReference type="PANTHER" id="PTHR27002">
    <property type="entry name" value="RECEPTOR-LIKE SERINE/THREONINE-PROTEIN KINASE SD1-8"/>
    <property type="match status" value="1"/>
</dbReference>
<dbReference type="InterPro" id="IPR038408">
    <property type="entry name" value="GNK2_sf"/>
</dbReference>
<feature type="domain" description="Protein kinase" evidence="20">
    <location>
        <begin position="651"/>
        <end position="928"/>
    </location>
</feature>
<evidence type="ECO:0000256" key="19">
    <source>
        <dbReference type="SAM" id="Phobius"/>
    </source>
</evidence>
<dbReference type="GO" id="GO:0016787">
    <property type="term" value="F:hydrolase activity"/>
    <property type="evidence" value="ECO:0007669"/>
    <property type="project" value="InterPro"/>
</dbReference>
<dbReference type="InterPro" id="IPR000719">
    <property type="entry name" value="Prot_kinase_dom"/>
</dbReference>
<evidence type="ECO:0000256" key="17">
    <source>
        <dbReference type="PROSITE-ProRule" id="PRU10141"/>
    </source>
</evidence>
<dbReference type="SMART" id="SM00220">
    <property type="entry name" value="S_TKc"/>
    <property type="match status" value="1"/>
</dbReference>
<dbReference type="STRING" id="3818.A0A445BFH8"/>
<dbReference type="FunFam" id="3.30.430.20:FF:000003">
    <property type="entry name" value="Cysteine-rich RLK (RECEPTOR-like protein kinase) 10"/>
    <property type="match status" value="1"/>
</dbReference>
<keyword evidence="4" id="KW-0808">Transferase</keyword>
<evidence type="ECO:0000256" key="13">
    <source>
        <dbReference type="ARBA" id="ARBA00023170"/>
    </source>
</evidence>
<dbReference type="PROSITE" id="PS00107">
    <property type="entry name" value="PROTEIN_KINASE_ATP"/>
    <property type="match status" value="1"/>
</dbReference>
<dbReference type="SUPFAM" id="SSF56112">
    <property type="entry name" value="Protein kinase-like (PK-like)"/>
    <property type="match status" value="1"/>
</dbReference>
<protein>
    <recommendedName>
        <fullName evidence="24">Cysteine-rich receptor-like protein kinase</fullName>
    </recommendedName>
</protein>
<evidence type="ECO:0000256" key="15">
    <source>
        <dbReference type="ARBA" id="ARBA00047558"/>
    </source>
</evidence>
<keyword evidence="9" id="KW-0418">Kinase</keyword>
<feature type="binding site" evidence="17">
    <location>
        <position position="679"/>
    </location>
    <ligand>
        <name>ATP</name>
        <dbReference type="ChEBI" id="CHEBI:30616"/>
    </ligand>
</feature>
<dbReference type="CDD" id="cd23509">
    <property type="entry name" value="Gnk2-like"/>
    <property type="match status" value="2"/>
</dbReference>
<dbReference type="GO" id="GO:0005886">
    <property type="term" value="C:plasma membrane"/>
    <property type="evidence" value="ECO:0007669"/>
    <property type="project" value="TreeGrafter"/>
</dbReference>
<comment type="caution">
    <text evidence="22">The sequence shown here is derived from an EMBL/GenBank/DDBJ whole genome shotgun (WGS) entry which is preliminary data.</text>
</comment>
<dbReference type="InterPro" id="IPR011009">
    <property type="entry name" value="Kinase-like_dom_sf"/>
</dbReference>
<keyword evidence="5 19" id="KW-0812">Transmembrane</keyword>
<evidence type="ECO:0000256" key="12">
    <source>
        <dbReference type="ARBA" id="ARBA00023136"/>
    </source>
</evidence>
<dbReference type="SUPFAM" id="SSF53474">
    <property type="entry name" value="alpha/beta-Hydrolases"/>
    <property type="match status" value="1"/>
</dbReference>
<dbReference type="PROSITE" id="PS00108">
    <property type="entry name" value="PROTEIN_KINASE_ST"/>
    <property type="match status" value="1"/>
</dbReference>
<dbReference type="Pfam" id="PF07714">
    <property type="entry name" value="PK_Tyr_Ser-Thr"/>
    <property type="match status" value="1"/>
</dbReference>
<keyword evidence="23" id="KW-1185">Reference proteome</keyword>
<evidence type="ECO:0000256" key="10">
    <source>
        <dbReference type="ARBA" id="ARBA00022840"/>
    </source>
</evidence>
<dbReference type="Gene3D" id="3.30.430.20">
    <property type="entry name" value="Gnk2 domain, C-X8-C-X2-C motif"/>
    <property type="match status" value="2"/>
</dbReference>
<feature type="domain" description="Gnk2-homologous" evidence="21">
    <location>
        <begin position="338"/>
        <end position="446"/>
    </location>
</feature>
<keyword evidence="11 19" id="KW-1133">Transmembrane helix</keyword>
<comment type="catalytic activity">
    <reaction evidence="16">
        <text>L-threonyl-[protein] + ATP = O-phospho-L-threonyl-[protein] + ADP + H(+)</text>
        <dbReference type="Rhea" id="RHEA:46608"/>
        <dbReference type="Rhea" id="RHEA-COMP:11060"/>
        <dbReference type="Rhea" id="RHEA-COMP:11605"/>
        <dbReference type="ChEBI" id="CHEBI:15378"/>
        <dbReference type="ChEBI" id="CHEBI:30013"/>
        <dbReference type="ChEBI" id="CHEBI:30616"/>
        <dbReference type="ChEBI" id="CHEBI:61977"/>
        <dbReference type="ChEBI" id="CHEBI:456216"/>
    </reaction>
</comment>
<evidence type="ECO:0000256" key="18">
    <source>
        <dbReference type="SAM" id="MobiDB-lite"/>
    </source>
</evidence>
<dbReference type="PROSITE" id="PS51473">
    <property type="entry name" value="GNK2"/>
    <property type="match status" value="2"/>
</dbReference>
<comment type="subcellular location">
    <subcellularLocation>
        <location evidence="1">Membrane</location>
        <topology evidence="1">Single-pass membrane protein</topology>
    </subcellularLocation>
</comment>
<dbReference type="InterPro" id="IPR008271">
    <property type="entry name" value="Ser/Thr_kinase_AS"/>
</dbReference>
<keyword evidence="7" id="KW-0677">Repeat</keyword>
<evidence type="ECO:0000256" key="16">
    <source>
        <dbReference type="ARBA" id="ARBA00047951"/>
    </source>
</evidence>
<evidence type="ECO:0000256" key="14">
    <source>
        <dbReference type="ARBA" id="ARBA00023180"/>
    </source>
</evidence>
<evidence type="ECO:0000256" key="8">
    <source>
        <dbReference type="ARBA" id="ARBA00022741"/>
    </source>
</evidence>
<evidence type="ECO:0000256" key="9">
    <source>
        <dbReference type="ARBA" id="ARBA00022777"/>
    </source>
</evidence>
<dbReference type="FunFam" id="3.30.430.20:FF:000012">
    <property type="entry name" value="Cysteine-rich receptor-like protein kinase 25"/>
    <property type="match status" value="1"/>
</dbReference>
<gene>
    <name evidence="22" type="ORF">Ahy_A09g042321</name>
</gene>
<dbReference type="InterPro" id="IPR001245">
    <property type="entry name" value="Ser-Thr/Tyr_kinase_cat_dom"/>
</dbReference>
<feature type="transmembrane region" description="Helical" evidence="19">
    <location>
        <begin position="584"/>
        <end position="608"/>
    </location>
</feature>
<dbReference type="GO" id="GO:0004674">
    <property type="term" value="F:protein serine/threonine kinase activity"/>
    <property type="evidence" value="ECO:0007669"/>
    <property type="project" value="UniProtKB-KW"/>
</dbReference>
<evidence type="ECO:0008006" key="24">
    <source>
        <dbReference type="Google" id="ProtNLM"/>
    </source>
</evidence>
<dbReference type="GO" id="GO:0042742">
    <property type="term" value="P:defense response to bacterium"/>
    <property type="evidence" value="ECO:0007669"/>
    <property type="project" value="TreeGrafter"/>
</dbReference>
<proteinExistence type="inferred from homology"/>
<evidence type="ECO:0000256" key="4">
    <source>
        <dbReference type="ARBA" id="ARBA00022679"/>
    </source>
</evidence>
<dbReference type="EMBL" id="SDMP01000009">
    <property type="protein sequence ID" value="RYR37435.1"/>
    <property type="molecule type" value="Genomic_DNA"/>
</dbReference>